<dbReference type="InterPro" id="IPR002589">
    <property type="entry name" value="Macro_dom"/>
</dbReference>
<dbReference type="InterPro" id="IPR043472">
    <property type="entry name" value="Macro_dom-like"/>
</dbReference>
<evidence type="ECO:0000256" key="1">
    <source>
        <dbReference type="SAM" id="MobiDB-lite"/>
    </source>
</evidence>
<feature type="region of interest" description="Disordered" evidence="1">
    <location>
        <begin position="419"/>
        <end position="465"/>
    </location>
</feature>
<dbReference type="PANTHER" id="PTHR11106">
    <property type="entry name" value="GANGLIOSIDE INDUCED DIFFERENTIATION ASSOCIATED PROTEIN 2-RELATED"/>
    <property type="match status" value="1"/>
</dbReference>
<proteinExistence type="predicted"/>
<dbReference type="SMART" id="SM00506">
    <property type="entry name" value="A1pp"/>
    <property type="match status" value="1"/>
</dbReference>
<evidence type="ECO:0000313" key="4">
    <source>
        <dbReference type="Proteomes" id="UP000593567"/>
    </source>
</evidence>
<reference evidence="3" key="1">
    <citation type="submission" date="2020-06" db="EMBL/GenBank/DDBJ databases">
        <title>Draft genome of Bugula neritina, a colonial animal packing powerful symbionts and potential medicines.</title>
        <authorList>
            <person name="Rayko M."/>
        </authorList>
    </citation>
    <scope>NUCLEOTIDE SEQUENCE [LARGE SCALE GENOMIC DNA]</scope>
    <source>
        <strain evidence="3">Kwan_BN1</strain>
    </source>
</reference>
<protein>
    <recommendedName>
        <fullName evidence="2">Macro domain-containing protein</fullName>
    </recommendedName>
</protein>
<feature type="compositionally biased region" description="Polar residues" evidence="1">
    <location>
        <begin position="450"/>
        <end position="464"/>
    </location>
</feature>
<evidence type="ECO:0000313" key="3">
    <source>
        <dbReference type="EMBL" id="KAF6026800.1"/>
    </source>
</evidence>
<dbReference type="PANTHER" id="PTHR11106:SF111">
    <property type="entry name" value="MACRO DOMAIN-CONTAINING PROTEIN"/>
    <property type="match status" value="1"/>
</dbReference>
<dbReference type="OrthoDB" id="6133115at2759"/>
<dbReference type="SUPFAM" id="SSF52949">
    <property type="entry name" value="Macro domain-like"/>
    <property type="match status" value="1"/>
</dbReference>
<gene>
    <name evidence="3" type="ORF">EB796_014901</name>
</gene>
<organism evidence="3 4">
    <name type="scientific">Bugula neritina</name>
    <name type="common">Brown bryozoan</name>
    <name type="synonym">Sertularia neritina</name>
    <dbReference type="NCBI Taxonomy" id="10212"/>
    <lineage>
        <taxon>Eukaryota</taxon>
        <taxon>Metazoa</taxon>
        <taxon>Spiralia</taxon>
        <taxon>Lophotrochozoa</taxon>
        <taxon>Bryozoa</taxon>
        <taxon>Gymnolaemata</taxon>
        <taxon>Cheilostomatida</taxon>
        <taxon>Flustrina</taxon>
        <taxon>Buguloidea</taxon>
        <taxon>Bugulidae</taxon>
        <taxon>Bugula</taxon>
    </lineage>
</organism>
<dbReference type="Proteomes" id="UP000593567">
    <property type="component" value="Unassembled WGS sequence"/>
</dbReference>
<feature type="region of interest" description="Disordered" evidence="1">
    <location>
        <begin position="283"/>
        <end position="371"/>
    </location>
</feature>
<dbReference type="PROSITE" id="PS51154">
    <property type="entry name" value="MACRO"/>
    <property type="match status" value="1"/>
</dbReference>
<feature type="domain" description="Macro" evidence="2">
    <location>
        <begin position="87"/>
        <end position="273"/>
    </location>
</feature>
<accession>A0A7J7JKF9</accession>
<name>A0A7J7JKF9_BUGNE</name>
<keyword evidence="4" id="KW-1185">Reference proteome</keyword>
<dbReference type="Gene3D" id="3.40.220.10">
    <property type="entry name" value="Leucine Aminopeptidase, subunit E, domain 1"/>
    <property type="match status" value="1"/>
</dbReference>
<sequence length="477" mass="50683">MVLRRSVIFTDTIRPVHSYCVKLSYVGGDYAGLKQALIENIKGDFVARLVTDTDVRIISYSENMERDLHAVEDFIYDYKRNHPPLLQPTKISVAGSTTRITIHNDDITDMCCDVIVSSSSPDLIPARGVSRSIALACGQNFAKEGMQYVKQYGHLQVSEIFKQHASGKLKNNKVKYVIHVVVPAEETHGSRQLLQSCLLNCLKEAHRKNCKTIAFPTLGAGILGFDFEECIQDYWQAITHFLFSCPSSLTEIMFVCMDRASTQVMQQQMGSLASQYTGLTAANQHSASTSTHNQHSASTSTANQHSASTSTANQHSANGPSMSHSSSTRYPVTKQPAGGTRKKYPTSSSLAPVHGSSTNKPGRGTAGRGVSYNGSSGSHSFGGFGSGGFGSGGFGSGGYGSSGASPEFVGSTGTSSWYASGSSGYRGDPSSSLSSSLHNTGSLSGKGVVNKTSSLNLKPSSLSGGPQVVLQMIPQVA</sequence>
<dbReference type="AlphaFoldDB" id="A0A7J7JKF9"/>
<feature type="compositionally biased region" description="Polar residues" evidence="1">
    <location>
        <begin position="345"/>
        <end position="360"/>
    </location>
</feature>
<evidence type="ECO:0000259" key="2">
    <source>
        <dbReference type="PROSITE" id="PS51154"/>
    </source>
</evidence>
<feature type="compositionally biased region" description="Polar residues" evidence="1">
    <location>
        <begin position="283"/>
        <end position="330"/>
    </location>
</feature>
<dbReference type="EMBL" id="VXIV02002204">
    <property type="protein sequence ID" value="KAF6026800.1"/>
    <property type="molecule type" value="Genomic_DNA"/>
</dbReference>
<feature type="compositionally biased region" description="Low complexity" evidence="1">
    <location>
        <begin position="420"/>
        <end position="445"/>
    </location>
</feature>
<comment type="caution">
    <text evidence="3">The sequence shown here is derived from an EMBL/GenBank/DDBJ whole genome shotgun (WGS) entry which is preliminary data.</text>
</comment>
<dbReference type="Pfam" id="PF01661">
    <property type="entry name" value="Macro"/>
    <property type="match status" value="1"/>
</dbReference>